<evidence type="ECO:0000313" key="6">
    <source>
        <dbReference type="Proteomes" id="UP001161247"/>
    </source>
</evidence>
<evidence type="ECO:0000256" key="1">
    <source>
        <dbReference type="ARBA" id="ARBA00008675"/>
    </source>
</evidence>
<gene>
    <name evidence="5" type="ORF">OLC1_LOCUS9356</name>
</gene>
<reference evidence="5" key="1">
    <citation type="submission" date="2023-03" db="EMBL/GenBank/DDBJ databases">
        <authorList>
            <person name="Julca I."/>
        </authorList>
    </citation>
    <scope>NUCLEOTIDE SEQUENCE</scope>
</reference>
<evidence type="ECO:0000256" key="3">
    <source>
        <dbReference type="PROSITE-ProRule" id="PRU01251"/>
    </source>
</evidence>
<proteinExistence type="inferred from homology"/>
<keyword evidence="6" id="KW-1185">Reference proteome</keyword>
<dbReference type="AlphaFoldDB" id="A0AAV1CVQ4"/>
<evidence type="ECO:0000259" key="4">
    <source>
        <dbReference type="PROSITE" id="PS51903"/>
    </source>
</evidence>
<dbReference type="Pfam" id="PF23569">
    <property type="entry name" value="NBD_SMAX1"/>
    <property type="match status" value="1"/>
</dbReference>
<dbReference type="Proteomes" id="UP001161247">
    <property type="component" value="Chromosome 3"/>
</dbReference>
<sequence length="935" mass="104506">MRAGSNSSSTAVQQTLTSEAASVLKHSLSLARRRGHAQITPLHVAATLLTSRLSLLRRACHKSYQQQPPISHHPSLQCRALELCFNVALNRLPTVTSVSGPVFHDQQPSLSNALVAALKRAQAHQRRGCAEQHQQQHQNVNLGVKVELEQLILSILDDPSVSRVMREAGFSSIAVKTNLEEECSVSSAVFQYCYNTGGIYSTPSSPPPALEIQPKESFINQNSILGHTHLLPQSSELNPFGISPQNKIQAHPTCTTQEDIHLVIEVLLRKKRRNCYIIGDSVSLTEGLVAELMGKVEKGDVPEELKHAQFIKFQCSSVASLRFMKKEEVESIISDLRRKVESVLATSGGGNGVIIHTGDLKWTIIDEDVTPENSGYNPVNHLIGEIGRLISCYSNSNAKVWVVATADYQTYMRRQKQWQSPLDIQWDLQVLFVPSAGLGLSLKAASLQGQKMAILPQTMSFCKDQKPFTPKEEPYNSLSPLWENHSSMFHQNYKPFSIPNHDNVNSNQTAESVPRFRRQKSCHIEFGCNDGNTKTSIGGEPNLHLLKTRCNEGKNLEEMITLSLGTSPVSEKSTEEAAVMMYKLLLENLPWQSGSIPVIVDALMMNSKEMKQKDTWILIQGNDFIGKRRLAFGISESLLGSTDNILLHINLRKKEEFPGKNCEMLKTALRDRIRRVVLLEDVDFSGPELLKFLDDGFRAGRIGTSCERSEGTIFILTKSDSKRIGDDDDSAEPDFVVQMEMLVSGRTSGTSGPCQYSDHKRKVDWNCSTKNQNKIPRKVEKENSQISANKIDLNIKAEEVSNDDQHMYSLSFLDLIKTRFTFNRDSQQDAQIKEMFLSSIRQSFEEVLGTKNLDCFIVEQDVLEHVSLGCGTFLQGLFEKWLKDIFQTSLKRINVYQEEGNISFRLCMKGSGGNGLKNGFKGSCLPNDVLVSFLD</sequence>
<dbReference type="InterPro" id="IPR058680">
    <property type="entry name" value="NBD_SMAX1-like"/>
</dbReference>
<organism evidence="5 6">
    <name type="scientific">Oldenlandia corymbosa var. corymbosa</name>
    <dbReference type="NCBI Taxonomy" id="529605"/>
    <lineage>
        <taxon>Eukaryota</taxon>
        <taxon>Viridiplantae</taxon>
        <taxon>Streptophyta</taxon>
        <taxon>Embryophyta</taxon>
        <taxon>Tracheophyta</taxon>
        <taxon>Spermatophyta</taxon>
        <taxon>Magnoliopsida</taxon>
        <taxon>eudicotyledons</taxon>
        <taxon>Gunneridae</taxon>
        <taxon>Pentapetalae</taxon>
        <taxon>asterids</taxon>
        <taxon>lamiids</taxon>
        <taxon>Gentianales</taxon>
        <taxon>Rubiaceae</taxon>
        <taxon>Rubioideae</taxon>
        <taxon>Spermacoceae</taxon>
        <taxon>Hedyotis-Oldenlandia complex</taxon>
        <taxon>Oldenlandia</taxon>
    </lineage>
</organism>
<comment type="similarity">
    <text evidence="1">Belongs to the ClpA/ClpB family.</text>
</comment>
<dbReference type="PANTHER" id="PTHR43572">
    <property type="entry name" value="CHAPERONE PROTEIN CLPD, CHLOROPLASTIC"/>
    <property type="match status" value="1"/>
</dbReference>
<dbReference type="PANTHER" id="PTHR43572:SF3">
    <property type="entry name" value="PROTEIN SMAX1-LIKE 5"/>
    <property type="match status" value="1"/>
</dbReference>
<dbReference type="InterPro" id="IPR036628">
    <property type="entry name" value="Clp_N_dom_sf"/>
</dbReference>
<accession>A0AAV1CVQ4</accession>
<dbReference type="PROSITE" id="PS51903">
    <property type="entry name" value="CLP_R"/>
    <property type="match status" value="1"/>
</dbReference>
<evidence type="ECO:0000256" key="2">
    <source>
        <dbReference type="ARBA" id="ARBA00022737"/>
    </source>
</evidence>
<dbReference type="EMBL" id="OX459120">
    <property type="protein sequence ID" value="CAI9099306.1"/>
    <property type="molecule type" value="Genomic_DNA"/>
</dbReference>
<feature type="domain" description="Clp R" evidence="4">
    <location>
        <begin position="12"/>
        <end position="188"/>
    </location>
</feature>
<protein>
    <submittedName>
        <fullName evidence="5">OLC1v1036101C1</fullName>
    </submittedName>
</protein>
<dbReference type="InterPro" id="IPR004176">
    <property type="entry name" value="Clp_R_N"/>
</dbReference>
<dbReference type="Gene3D" id="1.10.1780.10">
    <property type="entry name" value="Clp, N-terminal domain"/>
    <property type="match status" value="1"/>
</dbReference>
<dbReference type="SUPFAM" id="SSF81923">
    <property type="entry name" value="Double Clp-N motif"/>
    <property type="match status" value="1"/>
</dbReference>
<evidence type="ECO:0000313" key="5">
    <source>
        <dbReference type="EMBL" id="CAI9099306.1"/>
    </source>
</evidence>
<dbReference type="InterPro" id="IPR051650">
    <property type="entry name" value="SL_signaling_regulator"/>
</dbReference>
<keyword evidence="2 3" id="KW-0677">Repeat</keyword>
<name>A0AAV1CVQ4_OLDCO</name>